<evidence type="ECO:0000313" key="3">
    <source>
        <dbReference type="Proteomes" id="UP000636956"/>
    </source>
</evidence>
<feature type="transmembrane region" description="Helical" evidence="1">
    <location>
        <begin position="39"/>
        <end position="65"/>
    </location>
</feature>
<dbReference type="Proteomes" id="UP000636956">
    <property type="component" value="Unassembled WGS sequence"/>
</dbReference>
<feature type="transmembrane region" description="Helical" evidence="1">
    <location>
        <begin position="151"/>
        <end position="168"/>
    </location>
</feature>
<reference evidence="2" key="2">
    <citation type="submission" date="2020-09" db="EMBL/GenBank/DDBJ databases">
        <authorList>
            <person name="Sun Q."/>
            <person name="Zhou Y."/>
        </authorList>
    </citation>
    <scope>NUCLEOTIDE SEQUENCE</scope>
    <source>
        <strain evidence="2">CGMCC 1.8984</strain>
    </source>
</reference>
<accession>A0A917UVS9</accession>
<reference evidence="2" key="1">
    <citation type="journal article" date="2014" name="Int. J. Syst. Evol. Microbiol.">
        <title>Complete genome sequence of Corynebacterium casei LMG S-19264T (=DSM 44701T), isolated from a smear-ripened cheese.</title>
        <authorList>
            <consortium name="US DOE Joint Genome Institute (JGI-PGF)"/>
            <person name="Walter F."/>
            <person name="Albersmeier A."/>
            <person name="Kalinowski J."/>
            <person name="Ruckert C."/>
        </authorList>
    </citation>
    <scope>NUCLEOTIDE SEQUENCE</scope>
    <source>
        <strain evidence="2">CGMCC 1.8984</strain>
    </source>
</reference>
<dbReference type="AlphaFoldDB" id="A0A917UVS9"/>
<keyword evidence="1" id="KW-0812">Transmembrane</keyword>
<dbReference type="EMBL" id="BMMD01000018">
    <property type="protein sequence ID" value="GGJ88335.1"/>
    <property type="molecule type" value="Genomic_DNA"/>
</dbReference>
<proteinExistence type="predicted"/>
<organism evidence="2 3">
    <name type="scientific">Agromyces bauzanensis</name>
    <dbReference type="NCBI Taxonomy" id="1308924"/>
    <lineage>
        <taxon>Bacteria</taxon>
        <taxon>Bacillati</taxon>
        <taxon>Actinomycetota</taxon>
        <taxon>Actinomycetes</taxon>
        <taxon>Micrococcales</taxon>
        <taxon>Microbacteriaceae</taxon>
        <taxon>Agromyces</taxon>
    </lineage>
</organism>
<protein>
    <recommendedName>
        <fullName evidence="4">DUF4386 family protein</fullName>
    </recommendedName>
</protein>
<evidence type="ECO:0008006" key="4">
    <source>
        <dbReference type="Google" id="ProtNLM"/>
    </source>
</evidence>
<sequence>MFRLASFHRLTTAICLALWAVLSVVFVLTAPPLDGSGDAAAVAASAALSAYAFLGAQAALVIGIIGVAHLLRNRTPVLAPIAAALTVLGAFGHAAYAGISLVLAGGAEGAPVAVEAAVQGPATALSMVSLVGTVVGVILLAIALFRAKLGVAWIGIVLIGWVVVEFLLSGIGLWAMLGSAALLLIGYGALAVVVFRSDLRDWMTAKEADVAAQRADEPANADV</sequence>
<evidence type="ECO:0000313" key="2">
    <source>
        <dbReference type="EMBL" id="GGJ88335.1"/>
    </source>
</evidence>
<name>A0A917UVS9_9MICO</name>
<evidence type="ECO:0000256" key="1">
    <source>
        <dbReference type="SAM" id="Phobius"/>
    </source>
</evidence>
<keyword evidence="3" id="KW-1185">Reference proteome</keyword>
<keyword evidence="1" id="KW-0472">Membrane</keyword>
<feature type="transmembrane region" description="Helical" evidence="1">
    <location>
        <begin position="124"/>
        <end position="144"/>
    </location>
</feature>
<keyword evidence="1" id="KW-1133">Transmembrane helix</keyword>
<feature type="transmembrane region" description="Helical" evidence="1">
    <location>
        <begin position="174"/>
        <end position="195"/>
    </location>
</feature>
<comment type="caution">
    <text evidence="2">The sequence shown here is derived from an EMBL/GenBank/DDBJ whole genome shotgun (WGS) entry which is preliminary data.</text>
</comment>
<gene>
    <name evidence="2" type="ORF">GCM10011372_28620</name>
</gene>
<feature type="transmembrane region" description="Helical" evidence="1">
    <location>
        <begin position="77"/>
        <end position="104"/>
    </location>
</feature>
<dbReference type="RefSeq" id="WP_188744099.1">
    <property type="nucleotide sequence ID" value="NZ_BAABFW010000011.1"/>
</dbReference>